<sequence>KYRRYTYEEPAKSLKPYSINWVNEAIPAGTHTQCCSPPHREDGQHFSDSEKMIVRPCPIRCIHETNCRIKHPSHTHEVGDFCHNHQGCDHCECPEKKCGHGPYVPESSPLPRPICHPDRPDIIGASCSNNLKPDSEECGPGGKDCLKCSQIFSGIKRSFFEIVPPPKRQDEILEDCHPLCAQNNCEHETELDGFCCRCCTCRGCPTCSTENCHPCTFPYGRESPATECQATNKPCFSGSEEPQPCKNHPSGCYFIPK</sequence>
<proteinExistence type="predicted"/>
<feature type="non-terminal residue" evidence="1">
    <location>
        <position position="1"/>
    </location>
</feature>
<comment type="caution">
    <text evidence="1">The sequence shown here is derived from an EMBL/GenBank/DDBJ whole genome shotgun (WGS) entry which is preliminary data.</text>
</comment>
<reference evidence="1 2" key="1">
    <citation type="submission" date="2021-06" db="EMBL/GenBank/DDBJ databases">
        <title>Caerostris darwini draft genome.</title>
        <authorList>
            <person name="Kono N."/>
            <person name="Arakawa K."/>
        </authorList>
    </citation>
    <scope>NUCLEOTIDE SEQUENCE [LARGE SCALE GENOMIC DNA]</scope>
</reference>
<keyword evidence="2" id="KW-1185">Reference proteome</keyword>
<name>A0AAV4PWT6_9ARAC</name>
<gene>
    <name evidence="1" type="primary">AVEN_195944_1</name>
    <name evidence="1" type="ORF">CDAR_276161</name>
</gene>
<organism evidence="1 2">
    <name type="scientific">Caerostris darwini</name>
    <dbReference type="NCBI Taxonomy" id="1538125"/>
    <lineage>
        <taxon>Eukaryota</taxon>
        <taxon>Metazoa</taxon>
        <taxon>Ecdysozoa</taxon>
        <taxon>Arthropoda</taxon>
        <taxon>Chelicerata</taxon>
        <taxon>Arachnida</taxon>
        <taxon>Araneae</taxon>
        <taxon>Araneomorphae</taxon>
        <taxon>Entelegynae</taxon>
        <taxon>Araneoidea</taxon>
        <taxon>Araneidae</taxon>
        <taxon>Caerostris</taxon>
    </lineage>
</organism>
<evidence type="ECO:0000313" key="2">
    <source>
        <dbReference type="Proteomes" id="UP001054837"/>
    </source>
</evidence>
<accession>A0AAV4PWT6</accession>
<dbReference type="Proteomes" id="UP001054837">
    <property type="component" value="Unassembled WGS sequence"/>
</dbReference>
<protein>
    <submittedName>
        <fullName evidence="1">Uncharacterized protein</fullName>
    </submittedName>
</protein>
<dbReference type="EMBL" id="BPLQ01003595">
    <property type="protein sequence ID" value="GIY01605.1"/>
    <property type="molecule type" value="Genomic_DNA"/>
</dbReference>
<evidence type="ECO:0000313" key="1">
    <source>
        <dbReference type="EMBL" id="GIY01605.1"/>
    </source>
</evidence>
<dbReference type="AlphaFoldDB" id="A0AAV4PWT6"/>